<evidence type="ECO:0000259" key="2">
    <source>
        <dbReference type="PROSITE" id="PS50966"/>
    </source>
</evidence>
<keyword evidence="1" id="KW-0862">Zinc</keyword>
<feature type="domain" description="SWIM-type" evidence="2">
    <location>
        <begin position="506"/>
        <end position="554"/>
    </location>
</feature>
<dbReference type="PROSITE" id="PS50966">
    <property type="entry name" value="ZF_SWIM"/>
    <property type="match status" value="1"/>
</dbReference>
<dbReference type="PANTHER" id="PTHR47718">
    <property type="entry name" value="OS01G0519700 PROTEIN"/>
    <property type="match status" value="1"/>
</dbReference>
<dbReference type="InterPro" id="IPR018289">
    <property type="entry name" value="MULE_transposase_dom"/>
</dbReference>
<dbReference type="InterPro" id="IPR004330">
    <property type="entry name" value="FAR1_DNA_bnd_dom"/>
</dbReference>
<dbReference type="Pfam" id="PF03101">
    <property type="entry name" value="FAR1"/>
    <property type="match status" value="1"/>
</dbReference>
<name>A0ABM3RJK1_SPIOL</name>
<organism evidence="3 4">
    <name type="scientific">Spinacia oleracea</name>
    <name type="common">Spinach</name>
    <dbReference type="NCBI Taxonomy" id="3562"/>
    <lineage>
        <taxon>Eukaryota</taxon>
        <taxon>Viridiplantae</taxon>
        <taxon>Streptophyta</taxon>
        <taxon>Embryophyta</taxon>
        <taxon>Tracheophyta</taxon>
        <taxon>Spermatophyta</taxon>
        <taxon>Magnoliopsida</taxon>
        <taxon>eudicotyledons</taxon>
        <taxon>Gunneridae</taxon>
        <taxon>Pentapetalae</taxon>
        <taxon>Caryophyllales</taxon>
        <taxon>Chenopodiaceae</taxon>
        <taxon>Chenopodioideae</taxon>
        <taxon>Anserineae</taxon>
        <taxon>Spinacia</taxon>
    </lineage>
</organism>
<reference evidence="3" key="1">
    <citation type="journal article" date="2021" name="Nat. Commun.">
        <title>Genomic analyses provide insights into spinach domestication and the genetic basis of agronomic traits.</title>
        <authorList>
            <person name="Cai X."/>
            <person name="Sun X."/>
            <person name="Xu C."/>
            <person name="Sun H."/>
            <person name="Wang X."/>
            <person name="Ge C."/>
            <person name="Zhang Z."/>
            <person name="Wang Q."/>
            <person name="Fei Z."/>
            <person name="Jiao C."/>
            <person name="Wang Q."/>
        </authorList>
    </citation>
    <scope>NUCLEOTIDE SEQUENCE [LARGE SCALE GENOMIC DNA]</scope>
    <source>
        <strain evidence="3">cv. Varoflay</strain>
    </source>
</reference>
<keyword evidence="3" id="KW-1185">Reference proteome</keyword>
<keyword evidence="1" id="KW-0863">Zinc-finger</keyword>
<sequence>MEISEVIENQSSEIIQIDLNKSICESESSANLHIHNEDHEDEEVREVEDDLVLISAITEGFSVRKAKQVRKVGTTQVTTKLFLCSAAGKRNTVLKKDQKQEKDELESLLTEETKLNDGGHYEIIQHVMAHNHPLTRQQWNHLHRSERAMTVPKEQAIETMHELGFRPSESFRYMSNEAGGEDDEEILKLYMTNCAQDAYYEDPNFFFRIRLDKEERVCNLFWRDSMMLEDYKIYGDVTIFDTTYRTNRYNLICAPFVGINNHWKNTMFACAFLGDEKTESFVWLFETFKKAMRDKSPIILFTDQDAAMARAIKKVFPTTRHRLCLWHLMQNAVTRFGVLKSDATFKVAFNKCLSGCLNEAEFNACWEAMVTKYKLKEHKWFIRIYKLRHEWATTLSKDFFSAGILSSQRSESTNNAVGFRATKKTSLTEFYHIFQETIKRWRRTEDIDEFNTTKSIPTSHNPMTSLLKHAAQVYTHTLFRDFEEEFNLAVASQVQLIHTNGPKMIYRVYLEDRAGSAQSVMYDPPNDIIICPCKNFEELGWLCFHCIRVLHLHSIQKTPEKYISFRWTKFAKVEVWNKHEAQLKAKGLLNSFTPWRLHMLRKYYSLILKSHTIEEARKILEEIFKKDSEAIQTIVTAASNNEQNTTNTTTENENSVQVLDPAHANTKEKSKKRILGSYITRGKGESTGNLAPKLLSIYSDS</sequence>
<protein>
    <submittedName>
        <fullName evidence="4">Protein FAR1-RELATED SEQUENCE 5-like</fullName>
    </submittedName>
</protein>
<dbReference type="Proteomes" id="UP000813463">
    <property type="component" value="Chromosome 3"/>
</dbReference>
<dbReference type="InterPro" id="IPR007527">
    <property type="entry name" value="Znf_SWIM"/>
</dbReference>
<dbReference type="RefSeq" id="XP_056695793.1">
    <property type="nucleotide sequence ID" value="XM_056839815.1"/>
</dbReference>
<evidence type="ECO:0000256" key="1">
    <source>
        <dbReference type="PROSITE-ProRule" id="PRU00325"/>
    </source>
</evidence>
<reference evidence="4" key="2">
    <citation type="submission" date="2025-08" db="UniProtKB">
        <authorList>
            <consortium name="RefSeq"/>
        </authorList>
    </citation>
    <scope>IDENTIFICATION</scope>
    <source>
        <tissue evidence="4">Leaf</tissue>
    </source>
</reference>
<evidence type="ECO:0000313" key="3">
    <source>
        <dbReference type="Proteomes" id="UP000813463"/>
    </source>
</evidence>
<dbReference type="GeneID" id="110777280"/>
<accession>A0ABM3RJK1</accession>
<dbReference type="Pfam" id="PF10551">
    <property type="entry name" value="MULE"/>
    <property type="match status" value="1"/>
</dbReference>
<evidence type="ECO:0000313" key="4">
    <source>
        <dbReference type="RefSeq" id="XP_056695793.1"/>
    </source>
</evidence>
<gene>
    <name evidence="4" type="primary">LOC110777280</name>
</gene>
<dbReference type="PANTHER" id="PTHR47718:SF17">
    <property type="entry name" value="PROTEIN FAR1-RELATED SEQUENCE 5-LIKE"/>
    <property type="match status" value="1"/>
</dbReference>
<proteinExistence type="predicted"/>
<keyword evidence="1" id="KW-0479">Metal-binding</keyword>